<dbReference type="GO" id="GO:0032259">
    <property type="term" value="P:methylation"/>
    <property type="evidence" value="ECO:0007669"/>
    <property type="project" value="UniProtKB-KW"/>
</dbReference>
<dbReference type="InterPro" id="IPR029063">
    <property type="entry name" value="SAM-dependent_MTases_sf"/>
</dbReference>
<comment type="pathway">
    <text evidence="2">Lipid metabolism.</text>
</comment>
<dbReference type="InterPro" id="IPR040516">
    <property type="entry name" value="PMT2_N"/>
</dbReference>
<evidence type="ECO:0000259" key="8">
    <source>
        <dbReference type="Pfam" id="PF17987"/>
    </source>
</evidence>
<keyword evidence="4" id="KW-0808">Transferase</keyword>
<dbReference type="CDD" id="cd02440">
    <property type="entry name" value="AdoMet_MTases"/>
    <property type="match status" value="1"/>
</dbReference>
<comment type="pathway">
    <text evidence="1">Phospholipid metabolism; phosphatidylcholine biosynthesis.</text>
</comment>
<evidence type="ECO:0000256" key="1">
    <source>
        <dbReference type="ARBA" id="ARBA00004969"/>
    </source>
</evidence>
<evidence type="ECO:0000256" key="6">
    <source>
        <dbReference type="ARBA" id="ARBA00047619"/>
    </source>
</evidence>
<name>A0A914CVV2_9BILA</name>
<evidence type="ECO:0000256" key="5">
    <source>
        <dbReference type="ARBA" id="ARBA00035674"/>
    </source>
</evidence>
<keyword evidence="3" id="KW-0489">Methyltransferase</keyword>
<dbReference type="Proteomes" id="UP000887540">
    <property type="component" value="Unplaced"/>
</dbReference>
<dbReference type="PANTHER" id="PTHR44307:SF2">
    <property type="entry name" value="PHOSPHOETHANOLAMINE METHYLTRANSFERASE ISOFORM X1"/>
    <property type="match status" value="1"/>
</dbReference>
<accession>A0A914CVV2</accession>
<evidence type="ECO:0000256" key="4">
    <source>
        <dbReference type="ARBA" id="ARBA00022679"/>
    </source>
</evidence>
<sequence length="326" mass="37379">MAAVARELWNSVTTHPKKLIAGIERVLIDVDPKQEKLKQDLVEIVEERAKVDVGISHLDSQHDYYDAIVLSNILNYKNRAKVDVGISHLDTQHDYYDAIVLSNILNYKNIVENNEKICELLKKMLESLQPEGIAVIHENLEKFPINTIPNLTKLFDVFLTSSEHTNEALGFEFYTMKQVEASLYVGSNFLDVYWVLSKSRDLQLYDQKLVTFRDFLDKTQYTEDNVKAYEWIFGENFISPGGAPENLKILKKFKTLRPEIRMLDIGVGIGGGARQVAREFGVHVLGCDLSSNMLVHALERNQRDKDHRQRLCSAYFGSEEAVSYYL</sequence>
<dbReference type="WBParaSite" id="ACRNAN_scaffold15333.g14374.t2">
    <property type="protein sequence ID" value="ACRNAN_scaffold15333.g14374.t2"/>
    <property type="gene ID" value="ACRNAN_scaffold15333.g14374"/>
</dbReference>
<dbReference type="EC" id="2.1.1.103" evidence="5"/>
<feature type="domain" description="Phosphoethanolamine N-methyltransferase 2 N-terminal" evidence="8">
    <location>
        <begin position="81"/>
        <end position="199"/>
    </location>
</feature>
<dbReference type="Gene3D" id="3.40.50.150">
    <property type="entry name" value="Vaccinia Virus protein VP39"/>
    <property type="match status" value="1"/>
</dbReference>
<keyword evidence="9" id="KW-1185">Reference proteome</keyword>
<evidence type="ECO:0000313" key="9">
    <source>
        <dbReference type="Proteomes" id="UP000887540"/>
    </source>
</evidence>
<evidence type="ECO:0000256" key="3">
    <source>
        <dbReference type="ARBA" id="ARBA00022603"/>
    </source>
</evidence>
<dbReference type="GO" id="GO:0000234">
    <property type="term" value="F:phosphoethanolamine N-methyltransferase activity"/>
    <property type="evidence" value="ECO:0007669"/>
    <property type="project" value="UniProtKB-EC"/>
</dbReference>
<organism evidence="9 10">
    <name type="scientific">Acrobeloides nanus</name>
    <dbReference type="NCBI Taxonomy" id="290746"/>
    <lineage>
        <taxon>Eukaryota</taxon>
        <taxon>Metazoa</taxon>
        <taxon>Ecdysozoa</taxon>
        <taxon>Nematoda</taxon>
        <taxon>Chromadorea</taxon>
        <taxon>Rhabditida</taxon>
        <taxon>Tylenchina</taxon>
        <taxon>Cephalobomorpha</taxon>
        <taxon>Cephaloboidea</taxon>
        <taxon>Cephalobidae</taxon>
        <taxon>Acrobeloides</taxon>
    </lineage>
</organism>
<evidence type="ECO:0000256" key="2">
    <source>
        <dbReference type="ARBA" id="ARBA00005189"/>
    </source>
</evidence>
<reference evidence="10" key="1">
    <citation type="submission" date="2022-11" db="UniProtKB">
        <authorList>
            <consortium name="WormBaseParasite"/>
        </authorList>
    </citation>
    <scope>IDENTIFICATION</scope>
</reference>
<protein>
    <recommendedName>
        <fullName evidence="5">phosphoethanolamine N-methyltransferase</fullName>
        <ecNumber evidence="5">2.1.1.103</ecNumber>
    </recommendedName>
</protein>
<dbReference type="SUPFAM" id="SSF53335">
    <property type="entry name" value="S-adenosyl-L-methionine-dependent methyltransferases"/>
    <property type="match status" value="1"/>
</dbReference>
<comment type="catalytic activity">
    <reaction evidence="7">
        <text>N-methylethanolamine phosphate + S-adenosyl-L-methionine = N,N-dimethylethanolamine phosphate + S-adenosyl-L-homocysteine + H(+)</text>
        <dbReference type="Rhea" id="RHEA:25321"/>
        <dbReference type="ChEBI" id="CHEBI:15378"/>
        <dbReference type="ChEBI" id="CHEBI:57781"/>
        <dbReference type="ChEBI" id="CHEBI:57856"/>
        <dbReference type="ChEBI" id="CHEBI:58641"/>
        <dbReference type="ChEBI" id="CHEBI:59789"/>
        <dbReference type="EC" id="2.1.1.103"/>
    </reaction>
    <physiologicalReaction direction="left-to-right" evidence="7">
        <dbReference type="Rhea" id="RHEA:25322"/>
    </physiologicalReaction>
</comment>
<dbReference type="PANTHER" id="PTHR44307">
    <property type="entry name" value="PHOSPHOETHANOLAMINE METHYLTRANSFERASE"/>
    <property type="match status" value="1"/>
</dbReference>
<dbReference type="Pfam" id="PF17987">
    <property type="entry name" value="PMT2_N"/>
    <property type="match status" value="1"/>
</dbReference>
<proteinExistence type="predicted"/>
<dbReference type="AlphaFoldDB" id="A0A914CVV2"/>
<comment type="catalytic activity">
    <reaction evidence="6">
        <text>N,N-dimethylethanolamine phosphate + S-adenosyl-L-methionine = phosphocholine + S-adenosyl-L-homocysteine + H(+)</text>
        <dbReference type="Rhea" id="RHEA:25325"/>
        <dbReference type="ChEBI" id="CHEBI:15378"/>
        <dbReference type="ChEBI" id="CHEBI:57856"/>
        <dbReference type="ChEBI" id="CHEBI:58641"/>
        <dbReference type="ChEBI" id="CHEBI:59789"/>
        <dbReference type="ChEBI" id="CHEBI:295975"/>
        <dbReference type="EC" id="2.1.1.103"/>
    </reaction>
    <physiologicalReaction direction="left-to-right" evidence="6">
        <dbReference type="Rhea" id="RHEA:25326"/>
    </physiologicalReaction>
</comment>
<evidence type="ECO:0000256" key="7">
    <source>
        <dbReference type="ARBA" id="ARBA00047841"/>
    </source>
</evidence>
<evidence type="ECO:0000313" key="10">
    <source>
        <dbReference type="WBParaSite" id="ACRNAN_scaffold15333.g14374.t2"/>
    </source>
</evidence>